<evidence type="ECO:0000313" key="2">
    <source>
        <dbReference type="EMBL" id="MFC5519263.1"/>
    </source>
</evidence>
<dbReference type="RefSeq" id="WP_266346028.1">
    <property type="nucleotide sequence ID" value="NZ_JAPKNH010000012.1"/>
</dbReference>
<organism evidence="2 3">
    <name type="scientific">Kaistia terrae</name>
    <dbReference type="NCBI Taxonomy" id="537017"/>
    <lineage>
        <taxon>Bacteria</taxon>
        <taxon>Pseudomonadati</taxon>
        <taxon>Pseudomonadota</taxon>
        <taxon>Alphaproteobacteria</taxon>
        <taxon>Hyphomicrobiales</taxon>
        <taxon>Kaistiaceae</taxon>
        <taxon>Kaistia</taxon>
    </lineage>
</organism>
<keyword evidence="3" id="KW-1185">Reference proteome</keyword>
<protein>
    <submittedName>
        <fullName evidence="2">DUF1801 domain-containing protein</fullName>
    </submittedName>
</protein>
<dbReference type="EMBL" id="JBHSML010000033">
    <property type="protein sequence ID" value="MFC5519263.1"/>
    <property type="molecule type" value="Genomic_DNA"/>
</dbReference>
<name>A0ABW0Q4D9_9HYPH</name>
<dbReference type="Pfam" id="PF08818">
    <property type="entry name" value="DUF1801"/>
    <property type="match status" value="1"/>
</dbReference>
<dbReference type="Proteomes" id="UP001596150">
    <property type="component" value="Unassembled WGS sequence"/>
</dbReference>
<comment type="caution">
    <text evidence="2">The sequence shown here is derived from an EMBL/GenBank/DDBJ whole genome shotgun (WGS) entry which is preliminary data.</text>
</comment>
<feature type="domain" description="YdhG-like" evidence="1">
    <location>
        <begin position="26"/>
        <end position="133"/>
    </location>
</feature>
<accession>A0ABW0Q4D9</accession>
<gene>
    <name evidence="2" type="ORF">ACFPP9_26095</name>
</gene>
<proteinExistence type="predicted"/>
<reference evidence="3" key="1">
    <citation type="journal article" date="2019" name="Int. J. Syst. Evol. Microbiol.">
        <title>The Global Catalogue of Microorganisms (GCM) 10K type strain sequencing project: providing services to taxonomists for standard genome sequencing and annotation.</title>
        <authorList>
            <consortium name="The Broad Institute Genomics Platform"/>
            <consortium name="The Broad Institute Genome Sequencing Center for Infectious Disease"/>
            <person name="Wu L."/>
            <person name="Ma J."/>
        </authorList>
    </citation>
    <scope>NUCLEOTIDE SEQUENCE [LARGE SCALE GENOMIC DNA]</scope>
    <source>
        <strain evidence="3">KACC 12633</strain>
    </source>
</reference>
<evidence type="ECO:0000313" key="3">
    <source>
        <dbReference type="Proteomes" id="UP001596150"/>
    </source>
</evidence>
<evidence type="ECO:0000259" key="1">
    <source>
        <dbReference type="Pfam" id="PF08818"/>
    </source>
</evidence>
<dbReference type="SUPFAM" id="SSF159888">
    <property type="entry name" value="YdhG-like"/>
    <property type="match status" value="1"/>
</dbReference>
<dbReference type="InterPro" id="IPR014922">
    <property type="entry name" value="YdhG-like"/>
</dbReference>
<sequence>MRDQRGAPPVPDAVASAFAGFSGPTRSRLLRIRQLIFEVAETTPGVGPLTETLKWGEPAYLTNASRSGSTIRLGVVKTPPDTAAILFNCRTTLVESFRAHFPDVFAYQGNRAILVPTSAPLNEQALAICLAMALTYHHRARSSALSSGQ</sequence>